<accession>B0SQU5</accession>
<evidence type="ECO:0000256" key="2">
    <source>
        <dbReference type="PROSITE-ProRule" id="PRU00169"/>
    </source>
</evidence>
<feature type="domain" description="Response regulatory" evidence="3">
    <location>
        <begin position="5"/>
        <end position="121"/>
    </location>
</feature>
<dbReference type="OrthoDB" id="9796100at2"/>
<evidence type="ECO:0000313" key="5">
    <source>
        <dbReference type="Proteomes" id="UP000001847"/>
    </source>
</evidence>
<organism evidence="4 5">
    <name type="scientific">Leptospira biflexa serovar Patoc (strain Patoc 1 / ATCC 23582 / Paris)</name>
    <dbReference type="NCBI Taxonomy" id="456481"/>
    <lineage>
        <taxon>Bacteria</taxon>
        <taxon>Pseudomonadati</taxon>
        <taxon>Spirochaetota</taxon>
        <taxon>Spirochaetia</taxon>
        <taxon>Leptospirales</taxon>
        <taxon>Leptospiraceae</taxon>
        <taxon>Leptospira</taxon>
    </lineage>
</organism>
<dbReference type="AlphaFoldDB" id="B0SQU5"/>
<dbReference type="GO" id="GO:0000160">
    <property type="term" value="P:phosphorelay signal transduction system"/>
    <property type="evidence" value="ECO:0007669"/>
    <property type="project" value="InterPro"/>
</dbReference>
<dbReference type="InterPro" id="IPR011006">
    <property type="entry name" value="CheY-like_superfamily"/>
</dbReference>
<dbReference type="EMBL" id="CP000786">
    <property type="protein sequence ID" value="ABZ99342.1"/>
    <property type="molecule type" value="Genomic_DNA"/>
</dbReference>
<dbReference type="RefSeq" id="WP_012390198.1">
    <property type="nucleotide sequence ID" value="NC_010602.1"/>
</dbReference>
<reference evidence="4 5" key="1">
    <citation type="journal article" date="2008" name="PLoS ONE">
        <title>Genome sequence of the saprophyte Leptospira biflexa provides insights into the evolution of Leptospira and the pathogenesis of leptospirosis.</title>
        <authorList>
            <person name="Picardeau M."/>
            <person name="Bulach D.M."/>
            <person name="Bouchier C."/>
            <person name="Zuerner R.L."/>
            <person name="Zidane N."/>
            <person name="Wilson P.J."/>
            <person name="Creno S."/>
            <person name="Kuczek E.S."/>
            <person name="Bommezzadri S."/>
            <person name="Davis J.C."/>
            <person name="McGrath A."/>
            <person name="Johnson M.J."/>
            <person name="Boursaux-Eude C."/>
            <person name="Seemann T."/>
            <person name="Rouy Z."/>
            <person name="Coppel R.L."/>
            <person name="Rood J.I."/>
            <person name="Lajus A."/>
            <person name="Davies J.K."/>
            <person name="Medigue C."/>
            <person name="Adler B."/>
        </authorList>
    </citation>
    <scope>NUCLEOTIDE SEQUENCE [LARGE SCALE GENOMIC DNA]</scope>
    <source>
        <strain evidence="5">Patoc 1 / ATCC 23582 / Paris</strain>
    </source>
</reference>
<dbReference type="KEGG" id="lbi:LEPBI_I3277"/>
<feature type="modified residue" description="4-aspartylphosphate" evidence="2">
    <location>
        <position position="57"/>
    </location>
</feature>
<dbReference type="PANTHER" id="PTHR44591:SF3">
    <property type="entry name" value="RESPONSE REGULATORY DOMAIN-CONTAINING PROTEIN"/>
    <property type="match status" value="1"/>
</dbReference>
<dbReference type="BioCyc" id="LBIF456481:LEPBI_RS16050-MONOMER"/>
<evidence type="ECO:0000313" key="4">
    <source>
        <dbReference type="EMBL" id="ABZ99342.1"/>
    </source>
</evidence>
<keyword evidence="5" id="KW-1185">Reference proteome</keyword>
<proteinExistence type="predicted"/>
<sequence>MSQKKALIVDDSTVTRLMIRKIISEEYPNWEILEAESADKAKSILPDHPDIDLFSLDQNMPGTLSGLDLVENLKSNYPKSKIVLITANIQDAIKNKAKDLGILFIEKPITRDKLIPLLETI</sequence>
<dbReference type="Proteomes" id="UP000001847">
    <property type="component" value="Chromosome I"/>
</dbReference>
<dbReference type="SMART" id="SM00448">
    <property type="entry name" value="REC"/>
    <property type="match status" value="1"/>
</dbReference>
<evidence type="ECO:0000259" key="3">
    <source>
        <dbReference type="PROSITE" id="PS50110"/>
    </source>
</evidence>
<dbReference type="PROSITE" id="PS50110">
    <property type="entry name" value="RESPONSE_REGULATORY"/>
    <property type="match status" value="1"/>
</dbReference>
<dbReference type="STRING" id="456481.LEPBI_I3277"/>
<dbReference type="SUPFAM" id="SSF52172">
    <property type="entry name" value="CheY-like"/>
    <property type="match status" value="1"/>
</dbReference>
<dbReference type="InterPro" id="IPR001789">
    <property type="entry name" value="Sig_transdc_resp-reg_receiver"/>
</dbReference>
<name>B0SQU5_LEPBP</name>
<evidence type="ECO:0000256" key="1">
    <source>
        <dbReference type="ARBA" id="ARBA00022553"/>
    </source>
</evidence>
<dbReference type="HOGENOM" id="CLU_000445_69_17_12"/>
<gene>
    <name evidence="4" type="ordered locus">LEPBI_I3277</name>
</gene>
<protein>
    <submittedName>
        <fullName evidence="4">Putative response receiver</fullName>
    </submittedName>
</protein>
<keyword evidence="1 2" id="KW-0597">Phosphoprotein</keyword>
<dbReference type="Gene3D" id="3.40.50.2300">
    <property type="match status" value="1"/>
</dbReference>
<dbReference type="Pfam" id="PF00072">
    <property type="entry name" value="Response_reg"/>
    <property type="match status" value="1"/>
</dbReference>
<dbReference type="PANTHER" id="PTHR44591">
    <property type="entry name" value="STRESS RESPONSE REGULATOR PROTEIN 1"/>
    <property type="match status" value="1"/>
</dbReference>
<dbReference type="InterPro" id="IPR050595">
    <property type="entry name" value="Bact_response_regulator"/>
</dbReference>